<comment type="caution">
    <text evidence="10">The sequence shown here is derived from an EMBL/GenBank/DDBJ whole genome shotgun (WGS) entry which is preliminary data.</text>
</comment>
<dbReference type="RefSeq" id="WP_091132795.1">
    <property type="nucleotide sequence ID" value="NZ_FMVC01000003.1"/>
</dbReference>
<proteinExistence type="predicted"/>
<keyword evidence="7" id="KW-0342">GTP-binding</keyword>
<reference evidence="10 11" key="1">
    <citation type="submission" date="2016-10" db="EMBL/GenBank/DDBJ databases">
        <authorList>
            <person name="Varghese N."/>
            <person name="Submissions S."/>
        </authorList>
    </citation>
    <scope>NUCLEOTIDE SEQUENCE [LARGE SCALE GENOMIC DNA]</scope>
    <source>
        <strain evidence="10 11">CGMCC 1.6859</strain>
    </source>
</reference>
<keyword evidence="4" id="KW-0479">Metal-binding</keyword>
<dbReference type="Pfam" id="PF01139">
    <property type="entry name" value="RtcB"/>
    <property type="match status" value="2"/>
</dbReference>
<evidence type="ECO:0000256" key="4">
    <source>
        <dbReference type="ARBA" id="ARBA00022723"/>
    </source>
</evidence>
<keyword evidence="8" id="KW-0464">Manganese</keyword>
<keyword evidence="11" id="KW-1185">Reference proteome</keyword>
<evidence type="ECO:0000256" key="3">
    <source>
        <dbReference type="ARBA" id="ARBA00022598"/>
    </source>
</evidence>
<evidence type="ECO:0000256" key="8">
    <source>
        <dbReference type="ARBA" id="ARBA00023211"/>
    </source>
</evidence>
<accession>A0ABY0LTI7</accession>
<organism evidence="10 11">
    <name type="scientific">Flavobacterium anhuiense</name>
    <dbReference type="NCBI Taxonomy" id="459526"/>
    <lineage>
        <taxon>Bacteria</taxon>
        <taxon>Pseudomonadati</taxon>
        <taxon>Bacteroidota</taxon>
        <taxon>Flavobacteriia</taxon>
        <taxon>Flavobacteriales</taxon>
        <taxon>Flavobacteriaceae</taxon>
        <taxon>Flavobacterium</taxon>
    </lineage>
</organism>
<dbReference type="PANTHER" id="PTHR43749">
    <property type="entry name" value="RNA-SPLICING LIGASE RTCB"/>
    <property type="match status" value="1"/>
</dbReference>
<comment type="cofactor">
    <cofactor evidence="1">
        <name>Mn(2+)</name>
        <dbReference type="ChEBI" id="CHEBI:29035"/>
    </cofactor>
</comment>
<dbReference type="InterPro" id="IPR036025">
    <property type="entry name" value="RtcB-like_sf"/>
</dbReference>
<evidence type="ECO:0000313" key="11">
    <source>
        <dbReference type="Proteomes" id="UP000199307"/>
    </source>
</evidence>
<dbReference type="Proteomes" id="UP000199307">
    <property type="component" value="Unassembled WGS sequence"/>
</dbReference>
<dbReference type="GO" id="GO:0016874">
    <property type="term" value="F:ligase activity"/>
    <property type="evidence" value="ECO:0007669"/>
    <property type="project" value="UniProtKB-KW"/>
</dbReference>
<dbReference type="SUPFAM" id="SSF103365">
    <property type="entry name" value="Hypothetical protein PH1602"/>
    <property type="match status" value="1"/>
</dbReference>
<evidence type="ECO:0000256" key="5">
    <source>
        <dbReference type="ARBA" id="ARBA00022741"/>
    </source>
</evidence>
<dbReference type="Gene3D" id="3.90.1860.10">
    <property type="entry name" value="tRNA-splicing ligase RtcB"/>
    <property type="match status" value="1"/>
</dbReference>
<evidence type="ECO:0000256" key="6">
    <source>
        <dbReference type="ARBA" id="ARBA00022800"/>
    </source>
</evidence>
<dbReference type="EMBL" id="FMVC01000003">
    <property type="protein sequence ID" value="SCY54854.1"/>
    <property type="molecule type" value="Genomic_DNA"/>
</dbReference>
<dbReference type="InterPro" id="IPR052915">
    <property type="entry name" value="RtcB-like"/>
</dbReference>
<evidence type="ECO:0000256" key="2">
    <source>
        <dbReference type="ARBA" id="ARBA00012726"/>
    </source>
</evidence>
<evidence type="ECO:0000313" key="10">
    <source>
        <dbReference type="EMBL" id="SCY54854.1"/>
    </source>
</evidence>
<dbReference type="PANTHER" id="PTHR43749:SF2">
    <property type="entry name" value="RNA-SPLICING LIGASE RTCB"/>
    <property type="match status" value="1"/>
</dbReference>
<evidence type="ECO:0000256" key="7">
    <source>
        <dbReference type="ARBA" id="ARBA00023134"/>
    </source>
</evidence>
<comment type="catalytic activity">
    <reaction evidence="9">
        <text>a 3'-end 3'-phospho-ribonucleotide-RNA + a 5'-end dephospho-ribonucleoside-RNA + GTP = a ribonucleotidyl-ribonucleotide-RNA + GMP + diphosphate</text>
        <dbReference type="Rhea" id="RHEA:68076"/>
        <dbReference type="Rhea" id="RHEA-COMP:10463"/>
        <dbReference type="Rhea" id="RHEA-COMP:13936"/>
        <dbReference type="Rhea" id="RHEA-COMP:17355"/>
        <dbReference type="ChEBI" id="CHEBI:33019"/>
        <dbReference type="ChEBI" id="CHEBI:37565"/>
        <dbReference type="ChEBI" id="CHEBI:58115"/>
        <dbReference type="ChEBI" id="CHEBI:83062"/>
        <dbReference type="ChEBI" id="CHEBI:138284"/>
        <dbReference type="ChEBI" id="CHEBI:173118"/>
        <dbReference type="EC" id="6.5.1.8"/>
    </reaction>
</comment>
<name>A0ABY0LTI7_9FLAO</name>
<gene>
    <name evidence="10" type="ORF">SAMN02927916_2508</name>
</gene>
<evidence type="ECO:0000256" key="1">
    <source>
        <dbReference type="ARBA" id="ARBA00001936"/>
    </source>
</evidence>
<keyword evidence="6" id="KW-0692">RNA repair</keyword>
<keyword evidence="3 10" id="KW-0436">Ligase</keyword>
<sequence length="463" mass="51080">MGNKLSGKDLIKLGFPKNNSINIALGQINRYRKREKKESILTEAKDVLLNPEKYEGNGTWGKVAEGLIKPVQVRMHQLKNTRAPFKIFGENEIDEQAKFQLYDSLKLPISVAGALMPDAHSGYGLPIGGVLATDNAVIPYGVGVDIGCRMSLSIFDLPGSYFKGKEHQLEAILKDNTKFGMYETHASRVDHEVFYNSGFQDIPLLKNLLPKAYKQLGTSGGGNHFVEFGIAKIENPENGWKLEKGEYFAVLSHSGSRGLGANIAKHYTYLATKQCPLPKNVQHLAWLDLNTHDGQEYWLAMNLAGEYAKACHDDIHRRIAKAIGKRVVVTIENHHNFAWKEVVNGQECIVHRKGATPAGEGQLGIIPGSMTAPGFIVKGKGNAESLNSASHGAGRLFSRAKCKSTFTQSQINKELKKHEVTLIGGNIDEAPMAYKDITKVMTNQTDLVEVLGTFTPKIVRMDR</sequence>
<protein>
    <recommendedName>
        <fullName evidence="2">3'-phosphate/5'-hydroxy nucleic acid ligase</fullName>
        <ecNumber evidence="2">6.5.1.8</ecNumber>
    </recommendedName>
</protein>
<keyword evidence="5" id="KW-0547">Nucleotide-binding</keyword>
<evidence type="ECO:0000256" key="9">
    <source>
        <dbReference type="ARBA" id="ARBA00047746"/>
    </source>
</evidence>
<dbReference type="EC" id="6.5.1.8" evidence="2"/>
<dbReference type="InterPro" id="IPR001233">
    <property type="entry name" value="RtcB"/>
</dbReference>